<dbReference type="VEuPathDB" id="FungiDB:HMPREF1544_11931"/>
<feature type="compositionally biased region" description="Acidic residues" evidence="1">
    <location>
        <begin position="424"/>
        <end position="439"/>
    </location>
</feature>
<feature type="region of interest" description="Disordered" evidence="1">
    <location>
        <begin position="245"/>
        <end position="322"/>
    </location>
</feature>
<gene>
    <name evidence="2" type="ORF">HMPREF1544_11931</name>
</gene>
<accession>S2IZP7</accession>
<proteinExistence type="predicted"/>
<protein>
    <submittedName>
        <fullName evidence="2">Uncharacterized protein</fullName>
    </submittedName>
</protein>
<dbReference type="AlphaFoldDB" id="S2IZP7"/>
<feature type="region of interest" description="Disordered" evidence="1">
    <location>
        <begin position="138"/>
        <end position="212"/>
    </location>
</feature>
<keyword evidence="3" id="KW-1185">Reference proteome</keyword>
<feature type="compositionally biased region" description="Low complexity" evidence="1">
    <location>
        <begin position="166"/>
        <end position="210"/>
    </location>
</feature>
<feature type="compositionally biased region" description="Low complexity" evidence="1">
    <location>
        <begin position="245"/>
        <end position="272"/>
    </location>
</feature>
<evidence type="ECO:0000313" key="3">
    <source>
        <dbReference type="Proteomes" id="UP000014254"/>
    </source>
</evidence>
<dbReference type="InParanoid" id="S2IZP7"/>
<organism evidence="2 3">
    <name type="scientific">Mucor circinelloides f. circinelloides (strain 1006PhL)</name>
    <name type="common">Mucormycosis agent</name>
    <name type="synonym">Calyptromyces circinelloides</name>
    <dbReference type="NCBI Taxonomy" id="1220926"/>
    <lineage>
        <taxon>Eukaryota</taxon>
        <taxon>Fungi</taxon>
        <taxon>Fungi incertae sedis</taxon>
        <taxon>Mucoromycota</taxon>
        <taxon>Mucoromycotina</taxon>
        <taxon>Mucoromycetes</taxon>
        <taxon>Mucorales</taxon>
        <taxon>Mucorineae</taxon>
        <taxon>Mucoraceae</taxon>
        <taxon>Mucor</taxon>
    </lineage>
</organism>
<dbReference type="EMBL" id="KE124182">
    <property type="protein sequence ID" value="EPB81357.1"/>
    <property type="molecule type" value="Genomic_DNA"/>
</dbReference>
<evidence type="ECO:0000256" key="1">
    <source>
        <dbReference type="SAM" id="MobiDB-lite"/>
    </source>
</evidence>
<dbReference type="Proteomes" id="UP000014254">
    <property type="component" value="Unassembled WGS sequence"/>
</dbReference>
<feature type="compositionally biased region" description="Polar residues" evidence="1">
    <location>
        <begin position="141"/>
        <end position="157"/>
    </location>
</feature>
<sequence>MSISDSCKAYEKFHSTHYQDQPFPMSKSKLIRYIKFRARCSTFPDFLTNLEQHPEHGPEWLQEMNSDPDVRKLMDLTINLWPRIAKQCDQPLIGVGHVFEAPSFEQKYGKYIRDKVNQEAMYRERVHVVEGKKSRGFMVTDPTQTIPMDSGSSSDSPINLDYPAPTIASISHSKSTSTSKTASTASKYTPTTKHATASTTTTATTTYKPTNKYDPKIDEIALREELLQQMMMPNQMRLVAQFKPSIGSKASPKSPSPSARSVSPSTSPSSSKTIKKEKQKSAPAAEPAVKSTISKNKPAAIKRDPIVQNKAPVIKKRNPISQKQSEEDLWKLTQKVNVLIERPQPEDEDIIPNQPVVRIVKRKPLHYGINDGIKLARARTPVEPKIRHPVVLIKKAPPRIKNPVVKIIKRTPIPYPKQRKYDKDEEDEEDGENENEQEDDGKHKRQKRDYYLYNQNGPQIVQVVIENLA</sequence>
<name>S2IZP7_MUCC1</name>
<dbReference type="OrthoDB" id="2266999at2759"/>
<evidence type="ECO:0000313" key="2">
    <source>
        <dbReference type="EMBL" id="EPB81357.1"/>
    </source>
</evidence>
<feature type="region of interest" description="Disordered" evidence="1">
    <location>
        <begin position="415"/>
        <end position="452"/>
    </location>
</feature>
<reference evidence="3" key="1">
    <citation type="submission" date="2013-05" db="EMBL/GenBank/DDBJ databases">
        <title>The Genome sequence of Mucor circinelloides f. circinelloides 1006PhL.</title>
        <authorList>
            <consortium name="The Broad Institute Genomics Platform"/>
            <person name="Cuomo C."/>
            <person name="Earl A."/>
            <person name="Findley K."/>
            <person name="Lee S.C."/>
            <person name="Walker B."/>
            <person name="Young S."/>
            <person name="Zeng Q."/>
            <person name="Gargeya S."/>
            <person name="Fitzgerald M."/>
            <person name="Haas B."/>
            <person name="Abouelleil A."/>
            <person name="Allen A.W."/>
            <person name="Alvarado L."/>
            <person name="Arachchi H.M."/>
            <person name="Berlin A.M."/>
            <person name="Chapman S.B."/>
            <person name="Gainer-Dewar J."/>
            <person name="Goldberg J."/>
            <person name="Griggs A."/>
            <person name="Gujja S."/>
            <person name="Hansen M."/>
            <person name="Howarth C."/>
            <person name="Imamovic A."/>
            <person name="Ireland A."/>
            <person name="Larimer J."/>
            <person name="McCowan C."/>
            <person name="Murphy C."/>
            <person name="Pearson M."/>
            <person name="Poon T.W."/>
            <person name="Priest M."/>
            <person name="Roberts A."/>
            <person name="Saif S."/>
            <person name="Shea T."/>
            <person name="Sisk P."/>
            <person name="Sykes S."/>
            <person name="Wortman J."/>
            <person name="Nusbaum C."/>
            <person name="Birren B."/>
        </authorList>
    </citation>
    <scope>NUCLEOTIDE SEQUENCE [LARGE SCALE GENOMIC DNA]</scope>
    <source>
        <strain evidence="3">1006PhL</strain>
    </source>
</reference>